<gene>
    <name evidence="3" type="ORF">Cni_G00669</name>
</gene>
<dbReference type="EMBL" id="CP136890">
    <property type="protein sequence ID" value="WOK91978.1"/>
    <property type="molecule type" value="Genomic_DNA"/>
</dbReference>
<evidence type="ECO:0000313" key="3">
    <source>
        <dbReference type="EMBL" id="WOK91978.1"/>
    </source>
</evidence>
<evidence type="ECO:0000313" key="4">
    <source>
        <dbReference type="Proteomes" id="UP001327560"/>
    </source>
</evidence>
<dbReference type="InterPro" id="IPR011990">
    <property type="entry name" value="TPR-like_helical_dom_sf"/>
</dbReference>
<dbReference type="GO" id="GO:0009451">
    <property type="term" value="P:RNA modification"/>
    <property type="evidence" value="ECO:0007669"/>
    <property type="project" value="InterPro"/>
</dbReference>
<keyword evidence="1" id="KW-0677">Repeat</keyword>
<dbReference type="InterPro" id="IPR046960">
    <property type="entry name" value="PPR_At4g14850-like_plant"/>
</dbReference>
<evidence type="ECO:0000256" key="1">
    <source>
        <dbReference type="ARBA" id="ARBA00022737"/>
    </source>
</evidence>
<protein>
    <submittedName>
        <fullName evidence="3">Pentatricopeptide repeat-containing protein</fullName>
    </submittedName>
</protein>
<dbReference type="Pfam" id="PF01535">
    <property type="entry name" value="PPR"/>
    <property type="match status" value="2"/>
</dbReference>
<dbReference type="SUPFAM" id="SSF48452">
    <property type="entry name" value="TPR-like"/>
    <property type="match status" value="1"/>
</dbReference>
<dbReference type="Pfam" id="PF13041">
    <property type="entry name" value="PPR_2"/>
    <property type="match status" value="3"/>
</dbReference>
<feature type="repeat" description="PPR" evidence="2">
    <location>
        <begin position="70"/>
        <end position="104"/>
    </location>
</feature>
<feature type="repeat" description="PPR" evidence="2">
    <location>
        <begin position="171"/>
        <end position="205"/>
    </location>
</feature>
<organism evidence="3 4">
    <name type="scientific">Canna indica</name>
    <name type="common">Indian-shot</name>
    <dbReference type="NCBI Taxonomy" id="4628"/>
    <lineage>
        <taxon>Eukaryota</taxon>
        <taxon>Viridiplantae</taxon>
        <taxon>Streptophyta</taxon>
        <taxon>Embryophyta</taxon>
        <taxon>Tracheophyta</taxon>
        <taxon>Spermatophyta</taxon>
        <taxon>Magnoliopsida</taxon>
        <taxon>Liliopsida</taxon>
        <taxon>Zingiberales</taxon>
        <taxon>Cannaceae</taxon>
        <taxon>Canna</taxon>
    </lineage>
</organism>
<proteinExistence type="predicted"/>
<dbReference type="FunFam" id="1.25.40.10:FF:000090">
    <property type="entry name" value="Pentatricopeptide repeat-containing protein, chloroplastic"/>
    <property type="match status" value="1"/>
</dbReference>
<feature type="repeat" description="PPR" evidence="2">
    <location>
        <begin position="376"/>
        <end position="410"/>
    </location>
</feature>
<dbReference type="InterPro" id="IPR046848">
    <property type="entry name" value="E_motif"/>
</dbReference>
<dbReference type="Gene3D" id="1.25.40.10">
    <property type="entry name" value="Tetratricopeptide repeat domain"/>
    <property type="match status" value="4"/>
</dbReference>
<feature type="repeat" description="PPR" evidence="2">
    <location>
        <begin position="275"/>
        <end position="309"/>
    </location>
</feature>
<dbReference type="Proteomes" id="UP001327560">
    <property type="component" value="Chromosome 1"/>
</dbReference>
<dbReference type="Pfam" id="PF20431">
    <property type="entry name" value="E_motif"/>
    <property type="match status" value="1"/>
</dbReference>
<dbReference type="PANTHER" id="PTHR47926">
    <property type="entry name" value="PENTATRICOPEPTIDE REPEAT-CONTAINING PROTEIN"/>
    <property type="match status" value="1"/>
</dbReference>
<name>A0AAQ3JMU6_9LILI</name>
<keyword evidence="4" id="KW-1185">Reference proteome</keyword>
<dbReference type="InterPro" id="IPR002885">
    <property type="entry name" value="PPR_rpt"/>
</dbReference>
<dbReference type="GO" id="GO:0003723">
    <property type="term" value="F:RNA binding"/>
    <property type="evidence" value="ECO:0007669"/>
    <property type="project" value="InterPro"/>
</dbReference>
<dbReference type="FunFam" id="1.25.40.10:FF:000470">
    <property type="entry name" value="Pentatricopeptide repeat-containing protein At5g66520"/>
    <property type="match status" value="1"/>
</dbReference>
<dbReference type="PROSITE" id="PS51375">
    <property type="entry name" value="PPR"/>
    <property type="match status" value="4"/>
</dbReference>
<dbReference type="FunFam" id="1.25.40.10:FF:000031">
    <property type="entry name" value="Pentatricopeptide repeat-containing protein mitochondrial"/>
    <property type="match status" value="1"/>
</dbReference>
<reference evidence="3 4" key="1">
    <citation type="submission" date="2023-10" db="EMBL/GenBank/DDBJ databases">
        <title>Chromosome-scale genome assembly provides insights into flower coloration mechanisms of Canna indica.</title>
        <authorList>
            <person name="Li C."/>
        </authorList>
    </citation>
    <scope>NUCLEOTIDE SEQUENCE [LARGE SCALE GENOMIC DNA]</scope>
    <source>
        <tissue evidence="3">Flower</tissue>
    </source>
</reference>
<evidence type="ECO:0000256" key="2">
    <source>
        <dbReference type="PROSITE-ProRule" id="PRU00708"/>
    </source>
</evidence>
<dbReference type="NCBIfam" id="TIGR00756">
    <property type="entry name" value="PPR"/>
    <property type="match status" value="3"/>
</dbReference>
<dbReference type="AlphaFoldDB" id="A0AAQ3JMU6"/>
<accession>A0AAQ3JMU6</accession>
<sequence length="554" mass="61328">MVTTKPAVLSLIEECRSMRELKQLHGFMVATALVRDAVPLSRLIDFCVDPLRGDLAHAHALFARFPAAPTTYMWNSMIRGLSVGPEPATTLAFYRDMLRRGRSPDHFTFPFAFKACSRVRDRASGCCLHGRVVRAGYEADVYVSSTLIHMYVSCGSMPAVAALFERTVNRNIVTWTTIIAGYADHDQAGEAIRLFGEMELEGVEPNEITMVHVLGACAQSRDLETGRRIHARLRRAGADSIQRNVVLATALVDMYARCGSLKTARDLFDKMTMKNEVSWNSMISAYNQYDRPNEALQLFKEMQSVSLKPDKVTLLSLLGACADKGSLQLGQAIHACVEKTIGRGDVAISTSLMDMYAKTGDAQSALRIFTSLEDRDVMAWTSMIIALAVHGHGKEAIELFVKMQQDGIVPDHITFIGVLTACSHAGLVEEGHKYFDSMEKIYNIEPTIEHYGCMVDMLSRAGRMAEAEKIVESMPVQPSSRIWSSMLRGCEIHGDAALAERIGNQLSLFNPQGSGTSVLMSNIYAEAGRWQEVEKARELMWKKGLRKTHGSSSI</sequence>